<dbReference type="InterPro" id="IPR013424">
    <property type="entry name" value="Ice-binding_C"/>
</dbReference>
<gene>
    <name evidence="2" type="ORF">Pr1d_20220</name>
</gene>
<sequence length="219" mass="22986">MKKNNKVSNNLSMQDVTKRLTAYSAAAGLGAFACGETAEATVVYTDVPDIVVNSANPTGGYYDMDGDTVPDFRFRFQPGYAPAGIRFQGYGASDELTNTSKGSAYYLRSFESGDSIGPGAVPTSTGFGVASPNATNFGNPTDPQYAGIRLDIAGVTHYGWVRIKTEYVGGETTLTGTIFDWAYETTPDTAIAAGAIPEPTSLALLAAGAGALAFRRRSD</sequence>
<feature type="domain" description="Ice-binding protein C-terminal" evidence="1">
    <location>
        <begin position="195"/>
        <end position="217"/>
    </location>
</feature>
<dbReference type="NCBIfam" id="TIGR02595">
    <property type="entry name" value="PEP_CTERM"/>
    <property type="match status" value="1"/>
</dbReference>
<dbReference type="PROSITE" id="PS51257">
    <property type="entry name" value="PROKAR_LIPOPROTEIN"/>
    <property type="match status" value="1"/>
</dbReference>
<dbReference type="Pfam" id="PF07589">
    <property type="entry name" value="PEP-CTERM"/>
    <property type="match status" value="1"/>
</dbReference>
<dbReference type="EMBL" id="CP042913">
    <property type="protein sequence ID" value="QEG34740.1"/>
    <property type="molecule type" value="Genomic_DNA"/>
</dbReference>
<dbReference type="AlphaFoldDB" id="A0A5B9QB13"/>
<dbReference type="KEGG" id="bgok:Pr1d_20220"/>
<dbReference type="Proteomes" id="UP000323917">
    <property type="component" value="Chromosome"/>
</dbReference>
<evidence type="ECO:0000313" key="2">
    <source>
        <dbReference type="EMBL" id="QEG34740.1"/>
    </source>
</evidence>
<protein>
    <submittedName>
        <fullName evidence="2">PEP-CTERM motif protein</fullName>
    </submittedName>
</protein>
<evidence type="ECO:0000313" key="3">
    <source>
        <dbReference type="Proteomes" id="UP000323917"/>
    </source>
</evidence>
<accession>A0A5B9QB13</accession>
<dbReference type="RefSeq" id="WP_148073352.1">
    <property type="nucleotide sequence ID" value="NZ_CP042913.1"/>
</dbReference>
<proteinExistence type="predicted"/>
<name>A0A5B9QB13_9BACT</name>
<reference evidence="2 3" key="1">
    <citation type="submission" date="2019-08" db="EMBL/GenBank/DDBJ databases">
        <title>Deep-cultivation of Planctomycetes and their phenomic and genomic characterization uncovers novel biology.</title>
        <authorList>
            <person name="Wiegand S."/>
            <person name="Jogler M."/>
            <person name="Boedeker C."/>
            <person name="Pinto D."/>
            <person name="Vollmers J."/>
            <person name="Rivas-Marin E."/>
            <person name="Kohn T."/>
            <person name="Peeters S.H."/>
            <person name="Heuer A."/>
            <person name="Rast P."/>
            <person name="Oberbeckmann S."/>
            <person name="Bunk B."/>
            <person name="Jeske O."/>
            <person name="Meyerdierks A."/>
            <person name="Storesund J.E."/>
            <person name="Kallscheuer N."/>
            <person name="Luecker S."/>
            <person name="Lage O.M."/>
            <person name="Pohl T."/>
            <person name="Merkel B.J."/>
            <person name="Hornburger P."/>
            <person name="Mueller R.-W."/>
            <person name="Bruemmer F."/>
            <person name="Labrenz M."/>
            <person name="Spormann A.M."/>
            <person name="Op den Camp H."/>
            <person name="Overmann J."/>
            <person name="Amann R."/>
            <person name="Jetten M.S.M."/>
            <person name="Mascher T."/>
            <person name="Medema M.H."/>
            <person name="Devos D.P."/>
            <person name="Kaster A.-K."/>
            <person name="Ovreas L."/>
            <person name="Rohde M."/>
            <person name="Galperin M.Y."/>
            <person name="Jogler C."/>
        </authorList>
    </citation>
    <scope>NUCLEOTIDE SEQUENCE [LARGE SCALE GENOMIC DNA]</scope>
    <source>
        <strain evidence="2 3">Pr1d</strain>
    </source>
</reference>
<dbReference type="OrthoDB" id="264607at2"/>
<evidence type="ECO:0000259" key="1">
    <source>
        <dbReference type="Pfam" id="PF07589"/>
    </source>
</evidence>
<keyword evidence="3" id="KW-1185">Reference proteome</keyword>
<organism evidence="2 3">
    <name type="scientific">Bythopirellula goksoeyrii</name>
    <dbReference type="NCBI Taxonomy" id="1400387"/>
    <lineage>
        <taxon>Bacteria</taxon>
        <taxon>Pseudomonadati</taxon>
        <taxon>Planctomycetota</taxon>
        <taxon>Planctomycetia</taxon>
        <taxon>Pirellulales</taxon>
        <taxon>Lacipirellulaceae</taxon>
        <taxon>Bythopirellula</taxon>
    </lineage>
</organism>